<dbReference type="EMBL" id="JBHMEA010000024">
    <property type="protein sequence ID" value="MFB9231676.1"/>
    <property type="molecule type" value="Genomic_DNA"/>
</dbReference>
<dbReference type="EC" id="5.6.1.7" evidence="4"/>
<dbReference type="PRINTS" id="PR00298">
    <property type="entry name" value="CHAPERONIN60"/>
</dbReference>
<keyword evidence="4" id="KW-0963">Cytoplasm</keyword>
<keyword evidence="4" id="KW-0547">Nucleotide-binding</keyword>
<dbReference type="SUPFAM" id="SSF52029">
    <property type="entry name" value="GroEL apical domain-like"/>
    <property type="match status" value="1"/>
</dbReference>
<keyword evidence="2 4" id="KW-0143">Chaperone</keyword>
<dbReference type="Gene3D" id="1.10.560.10">
    <property type="entry name" value="GroEL-like equatorial domain"/>
    <property type="match status" value="1"/>
</dbReference>
<organism evidence="7 8">
    <name type="scientific">Pseudohalocynthiibacter aestuariivivens</name>
    <dbReference type="NCBI Taxonomy" id="1591409"/>
    <lineage>
        <taxon>Bacteria</taxon>
        <taxon>Pseudomonadati</taxon>
        <taxon>Pseudomonadota</taxon>
        <taxon>Alphaproteobacteria</taxon>
        <taxon>Rhodobacterales</taxon>
        <taxon>Paracoccaceae</taxon>
        <taxon>Pseudohalocynthiibacter</taxon>
    </lineage>
</organism>
<evidence type="ECO:0000256" key="1">
    <source>
        <dbReference type="ARBA" id="ARBA00006607"/>
    </source>
</evidence>
<comment type="subcellular location">
    <subcellularLocation>
        <location evidence="4">Cytoplasm</location>
    </subcellularLocation>
</comment>
<dbReference type="InterPro" id="IPR002423">
    <property type="entry name" value="Cpn60/GroEL/TCP-1"/>
</dbReference>
<dbReference type="InterPro" id="IPR027409">
    <property type="entry name" value="GroEL-like_apical_dom_sf"/>
</dbReference>
<evidence type="ECO:0000256" key="6">
    <source>
        <dbReference type="RuleBase" id="RU000419"/>
    </source>
</evidence>
<dbReference type="NCBIfam" id="NF009488">
    <property type="entry name" value="PRK12850.1"/>
    <property type="match status" value="1"/>
</dbReference>
<comment type="similarity">
    <text evidence="1 4 5">Belongs to the chaperonin (HSP60) family.</text>
</comment>
<dbReference type="NCBIfam" id="NF009489">
    <property type="entry name" value="PRK12851.1"/>
    <property type="match status" value="1"/>
</dbReference>
<keyword evidence="8" id="KW-1185">Reference proteome</keyword>
<feature type="binding site" evidence="4">
    <location>
        <begin position="30"/>
        <end position="33"/>
    </location>
    <ligand>
        <name>ATP</name>
        <dbReference type="ChEBI" id="CHEBI:30616"/>
    </ligand>
</feature>
<dbReference type="HAMAP" id="MF_00600">
    <property type="entry name" value="CH60"/>
    <property type="match status" value="1"/>
</dbReference>
<evidence type="ECO:0000256" key="3">
    <source>
        <dbReference type="ARBA" id="ARBA00023235"/>
    </source>
</evidence>
<accession>A0ABV5JFM1</accession>
<dbReference type="SUPFAM" id="SSF54849">
    <property type="entry name" value="GroEL-intermediate domain like"/>
    <property type="match status" value="1"/>
</dbReference>
<dbReference type="InterPro" id="IPR001844">
    <property type="entry name" value="Cpn60/GroEL"/>
</dbReference>
<comment type="subunit">
    <text evidence="4 6">Forms a cylinder of 14 subunits composed of two heptameric rings stacked back-to-back. Interacts with the co-chaperonin GroES.</text>
</comment>
<dbReference type="InterPro" id="IPR027410">
    <property type="entry name" value="TCP-1-like_intermed_sf"/>
</dbReference>
<dbReference type="InterPro" id="IPR027413">
    <property type="entry name" value="GROEL-like_equatorial_sf"/>
</dbReference>
<evidence type="ECO:0000256" key="2">
    <source>
        <dbReference type="ARBA" id="ARBA00023186"/>
    </source>
</evidence>
<evidence type="ECO:0000313" key="7">
    <source>
        <dbReference type="EMBL" id="MFB9231676.1"/>
    </source>
</evidence>
<sequence>MPYKNITFRSDARQKILRGTSALADAVRVTLGPRSKSVLIEKKWGAPIVCDDGVTIAKEVELKDPEENLGARMLRQAAETTGDAVGDGTSTATILAHAIFADGTRNVVAGASAVEIKRGLEKGLNTVVKTLQEMSKPVETKLEKAQVAAISAHSDTVIGELIADAMEKVGNDGVITVEESKTTETVLDIVEGMQFDHGYISPYFVTDAAKMEAVLEDPLILLCDRKITTMNDLVPLLEQIVKSGNSLLIIAEDVDGEALATLVVNQMRRVLPNVAVKAPGFGDRRKAMLEDIAILVGAQMVSSDIGLTLEKVQLPQLGRASRVVCDGDKTTIVGGAGESAAIKARVEQIHNLIEKTTSDYDREKLEERAAKLSGGVAVIRVGAPTETEMKRKKEALDDAINATKAAVSEGIVPGGGLALLRCTKPLEDLEKSVEGDERTGLQILRRALSAPMRQIAENSGVDDGVVVAQSMNSKKNVGYDAATNTYVDLVDAGIIDPTKVVRIALENAVSVASVLLLTEATMTEVPESEEKGQRESAVGI</sequence>
<feature type="binding site" evidence="4">
    <location>
        <begin position="480"/>
        <end position="482"/>
    </location>
    <ligand>
        <name>ATP</name>
        <dbReference type="ChEBI" id="CHEBI:30616"/>
    </ligand>
</feature>
<dbReference type="Proteomes" id="UP001589683">
    <property type="component" value="Unassembled WGS sequence"/>
</dbReference>
<evidence type="ECO:0000256" key="4">
    <source>
        <dbReference type="HAMAP-Rule" id="MF_00600"/>
    </source>
</evidence>
<reference evidence="7 8" key="1">
    <citation type="submission" date="2024-09" db="EMBL/GenBank/DDBJ databases">
        <authorList>
            <person name="Sun Q."/>
            <person name="Mori K."/>
        </authorList>
    </citation>
    <scope>NUCLEOTIDE SEQUENCE [LARGE SCALE GENOMIC DNA]</scope>
    <source>
        <strain evidence="7 8">CECT 8726</strain>
    </source>
</reference>
<evidence type="ECO:0000313" key="8">
    <source>
        <dbReference type="Proteomes" id="UP001589683"/>
    </source>
</evidence>
<keyword evidence="4" id="KW-0067">ATP-binding</keyword>
<dbReference type="NCBIfam" id="NF000592">
    <property type="entry name" value="PRK00013.1"/>
    <property type="match status" value="1"/>
</dbReference>
<proteinExistence type="inferred from homology"/>
<feature type="binding site" evidence="4">
    <location>
        <position position="496"/>
    </location>
    <ligand>
        <name>ATP</name>
        <dbReference type="ChEBI" id="CHEBI:30616"/>
    </ligand>
</feature>
<dbReference type="Gene3D" id="3.50.7.10">
    <property type="entry name" value="GroEL"/>
    <property type="match status" value="1"/>
</dbReference>
<name>A0ABV5JFM1_9RHOB</name>
<dbReference type="RefSeq" id="WP_213890279.1">
    <property type="nucleotide sequence ID" value="NZ_JAGFNU010000009.1"/>
</dbReference>
<dbReference type="SUPFAM" id="SSF48592">
    <property type="entry name" value="GroEL equatorial domain-like"/>
    <property type="match status" value="1"/>
</dbReference>
<dbReference type="PANTHER" id="PTHR45633">
    <property type="entry name" value="60 KDA HEAT SHOCK PROTEIN, MITOCHONDRIAL"/>
    <property type="match status" value="1"/>
</dbReference>
<feature type="binding site" evidence="4">
    <location>
        <position position="415"/>
    </location>
    <ligand>
        <name>ATP</name>
        <dbReference type="ChEBI" id="CHEBI:30616"/>
    </ligand>
</feature>
<protein>
    <recommendedName>
        <fullName evidence="4">Chaperonin GroEL</fullName>
        <ecNumber evidence="4">5.6.1.7</ecNumber>
    </recommendedName>
    <alternativeName>
        <fullName evidence="4">60 kDa chaperonin</fullName>
    </alternativeName>
    <alternativeName>
        <fullName evidence="4">Chaperonin-60</fullName>
        <shortName evidence="4">Cpn60</shortName>
    </alternativeName>
</protein>
<gene>
    <name evidence="4 7" type="primary">groL</name>
    <name evidence="4" type="synonym">groEL</name>
    <name evidence="7" type="ORF">ACFFUT_07745</name>
</gene>
<dbReference type="NCBIfam" id="TIGR02348">
    <property type="entry name" value="GroEL"/>
    <property type="match status" value="1"/>
</dbReference>
<dbReference type="Pfam" id="PF00118">
    <property type="entry name" value="Cpn60_TCP1"/>
    <property type="match status" value="1"/>
</dbReference>
<comment type="caution">
    <text evidence="4">Lacks conserved residue(s) required for the propagation of feature annotation.</text>
</comment>
<dbReference type="NCBIfam" id="NF009487">
    <property type="entry name" value="PRK12849.1"/>
    <property type="match status" value="1"/>
</dbReference>
<dbReference type="Gene3D" id="3.30.260.10">
    <property type="entry name" value="TCP-1-like chaperonin intermediate domain"/>
    <property type="match status" value="1"/>
</dbReference>
<comment type="function">
    <text evidence="4 6">Together with its co-chaperonin GroES, plays an essential role in assisting protein folding. The GroEL-GroES system forms a nano-cage that allows encapsulation of the non-native substrate proteins and provides a physical environment optimized to promote and accelerate protein folding.</text>
</comment>
<evidence type="ECO:0000256" key="5">
    <source>
        <dbReference type="RuleBase" id="RU000418"/>
    </source>
</evidence>
<comment type="caution">
    <text evidence="7">The sequence shown here is derived from an EMBL/GenBank/DDBJ whole genome shotgun (WGS) entry which is preliminary data.</text>
</comment>
<keyword evidence="3 4" id="KW-0413">Isomerase</keyword>
<dbReference type="CDD" id="cd03344">
    <property type="entry name" value="GroEL"/>
    <property type="match status" value="1"/>
</dbReference>